<dbReference type="Pfam" id="PF16569">
    <property type="entry name" value="GramPos_pilinBB"/>
    <property type="match status" value="1"/>
</dbReference>
<gene>
    <name evidence="5" type="ORF">SAMN02745196_01857</name>
</gene>
<dbReference type="Gene3D" id="2.60.40.10">
    <property type="entry name" value="Immunoglobulins"/>
    <property type="match status" value="2"/>
</dbReference>
<keyword evidence="1" id="KW-0812">Transmembrane</keyword>
<dbReference type="InterPro" id="IPR032334">
    <property type="entry name" value="GramPos_pilinBB"/>
</dbReference>
<keyword evidence="1" id="KW-0472">Membrane</keyword>
<dbReference type="EMBL" id="FQXP01000006">
    <property type="protein sequence ID" value="SHH90785.1"/>
    <property type="molecule type" value="Genomic_DNA"/>
</dbReference>
<protein>
    <submittedName>
        <fullName evidence="5">Fimbrial isopeptide formation D2 domain-containing protein</fullName>
    </submittedName>
</protein>
<dbReference type="Proteomes" id="UP000184526">
    <property type="component" value="Unassembled WGS sequence"/>
</dbReference>
<dbReference type="STRING" id="1121306.SAMN02745196_01857"/>
<evidence type="ECO:0000313" key="6">
    <source>
        <dbReference type="Proteomes" id="UP000184526"/>
    </source>
</evidence>
<sequence length="533" mass="57208">MGKKSLKKISVFLSTVMLMVSMMSIMAFATPPIAPDAPTKGSLTITKDGAEFKAYKVLNANQNASAQCYDYSVTPEFSDFFGNVDYGNYTVDGIKNLTADQMKVFGENLHKFVIEKSLVANMIISSSVKTEVDFGYYLVLESSGTSGGSVVVSTPMITSVPAVSGDAWQYDVTLYPKDNDQILSKKIVEGSNRVDTSSANIGDTIKYEVKSLVPRYSSNLTKVKYKFTDTMSKGLTYDEATGITIKIGSEILQGALDGDPDAANKHYVVKKTMNADETTTIEITFNYEKIKAYSLAEIILSYQARLNEKALIKTNANVGNVNNVKLEYTNNPNVEGSVKELNSKVTTYTWGLGLKKVDANNITKDLEGAEFKITDSADINTGNVLGKYTYNAAGEVVILSGNLTTNGKGEVAVTGLKDGDYFIHEVKAPAGYSLLKAPVKVTITATKDAGNNYTGAATIAVTNGNEAGSIVSPVTMKDNNVLFNVQIKNYSGISLPTTGGIGTDGFVKIAISLLAIVAVSGVVYLAIEKKKRA</sequence>
<name>A0A1M5WT03_9CLOT</name>
<dbReference type="OrthoDB" id="9804660at2"/>
<feature type="transmembrane region" description="Helical" evidence="1">
    <location>
        <begin position="505"/>
        <end position="527"/>
    </location>
</feature>
<accession>A0A1M5WT03</accession>
<dbReference type="InterPro" id="IPR013783">
    <property type="entry name" value="Ig-like_fold"/>
</dbReference>
<feature type="domain" description="SpaA-like prealbumin fold" evidence="4">
    <location>
        <begin position="353"/>
        <end position="447"/>
    </location>
</feature>
<keyword evidence="2" id="KW-0732">Signal</keyword>
<dbReference type="InterPro" id="IPR026466">
    <property type="entry name" value="Fim_isopep_form_D2_dom"/>
</dbReference>
<dbReference type="InterPro" id="IPR048052">
    <property type="entry name" value="FM1-like"/>
</dbReference>
<feature type="signal peptide" evidence="2">
    <location>
        <begin position="1"/>
        <end position="29"/>
    </location>
</feature>
<evidence type="ECO:0000256" key="2">
    <source>
        <dbReference type="SAM" id="SignalP"/>
    </source>
</evidence>
<organism evidence="5 6">
    <name type="scientific">Clostridium collagenovorans DSM 3089</name>
    <dbReference type="NCBI Taxonomy" id="1121306"/>
    <lineage>
        <taxon>Bacteria</taxon>
        <taxon>Bacillati</taxon>
        <taxon>Bacillota</taxon>
        <taxon>Clostridia</taxon>
        <taxon>Eubacteriales</taxon>
        <taxon>Clostridiaceae</taxon>
        <taxon>Clostridium</taxon>
    </lineage>
</organism>
<dbReference type="NCBIfam" id="NF033902">
    <property type="entry name" value="iso_D2_wall_anc"/>
    <property type="match status" value="1"/>
</dbReference>
<dbReference type="Pfam" id="PF17802">
    <property type="entry name" value="SpaA"/>
    <property type="match status" value="1"/>
</dbReference>
<keyword evidence="1" id="KW-1133">Transmembrane helix</keyword>
<evidence type="ECO:0000259" key="3">
    <source>
        <dbReference type="Pfam" id="PF16569"/>
    </source>
</evidence>
<dbReference type="InterPro" id="IPR041033">
    <property type="entry name" value="SpaA_PFL_dom_1"/>
</dbReference>
<keyword evidence="6" id="KW-1185">Reference proteome</keyword>
<dbReference type="AlphaFoldDB" id="A0A1M5WT03"/>
<dbReference type="NCBIfam" id="TIGR04226">
    <property type="entry name" value="RrgB_K2N_iso_D2"/>
    <property type="match status" value="1"/>
</dbReference>
<dbReference type="RefSeq" id="WP_072831742.1">
    <property type="nucleotide sequence ID" value="NZ_FQXP01000006.1"/>
</dbReference>
<proteinExistence type="predicted"/>
<feature type="domain" description="Gram-positive pilin backbone subunit 2 Cna-B-like" evidence="3">
    <location>
        <begin position="201"/>
        <end position="332"/>
    </location>
</feature>
<feature type="chain" id="PRO_5013087518" evidence="2">
    <location>
        <begin position="30"/>
        <end position="533"/>
    </location>
</feature>
<dbReference type="Gene3D" id="2.60.40.740">
    <property type="match status" value="1"/>
</dbReference>
<reference evidence="5 6" key="1">
    <citation type="submission" date="2016-11" db="EMBL/GenBank/DDBJ databases">
        <authorList>
            <person name="Jaros S."/>
            <person name="Januszkiewicz K."/>
            <person name="Wedrychowicz H."/>
        </authorList>
    </citation>
    <scope>NUCLEOTIDE SEQUENCE [LARGE SCALE GENOMIC DNA]</scope>
    <source>
        <strain evidence="5 6">DSM 3089</strain>
    </source>
</reference>
<evidence type="ECO:0000256" key="1">
    <source>
        <dbReference type="SAM" id="Phobius"/>
    </source>
</evidence>
<evidence type="ECO:0000259" key="4">
    <source>
        <dbReference type="Pfam" id="PF17802"/>
    </source>
</evidence>
<evidence type="ECO:0000313" key="5">
    <source>
        <dbReference type="EMBL" id="SHH90785.1"/>
    </source>
</evidence>